<keyword evidence="11" id="KW-1185">Reference proteome</keyword>
<dbReference type="PANTHER" id="PTHR30572:SF4">
    <property type="entry name" value="ABC TRANSPORTER PERMEASE YTRF"/>
    <property type="match status" value="1"/>
</dbReference>
<evidence type="ECO:0000313" key="10">
    <source>
        <dbReference type="EMBL" id="SCG57753.1"/>
    </source>
</evidence>
<keyword evidence="2" id="KW-1003">Cell membrane</keyword>
<evidence type="ECO:0000256" key="2">
    <source>
        <dbReference type="ARBA" id="ARBA00022475"/>
    </source>
</evidence>
<dbReference type="InterPro" id="IPR050250">
    <property type="entry name" value="Macrolide_Exporter_MacB"/>
</dbReference>
<evidence type="ECO:0000256" key="1">
    <source>
        <dbReference type="ARBA" id="ARBA00004651"/>
    </source>
</evidence>
<sequence>MALTPGTAKPRPARLSPADVARLGAAGLRARPLRVFLSALGIAIGIGAMLAVVGISTSSRAELDQTLDRLGTNLLTAAPGETWTGEDAVLPKESTASVGRIGAVESVSATGFVETFVYRTDHVPAGQTGSIAVLAAQPDLLTVVNATLHAGSWFTPATAAYPTVVLGATAARRLDVPGVGTRVWLGDEWFAVIGLLTPVPLAEELDSAALVGWDAAQSYLGFDGHPTRLYVRAAPTEVATVRAVLGRTVNSEAPNEVAISRPSEALAAQQATDNALNGLLLGLGAVALLVGGVGIANTMVISVLERRAEVGLRRALGATRGHIRRQFLAESLLLSTLGCVGGTLLAILATALYAASQRWPVVMPAQAMAGGLAATLLIGAIAGLYPAVRASRLAPTEALAGP</sequence>
<gene>
    <name evidence="10" type="ORF">GA0070609_3350</name>
</gene>
<dbReference type="InterPro" id="IPR025857">
    <property type="entry name" value="MacB_PCD"/>
</dbReference>
<feature type="domain" description="MacB-like periplasmic core" evidence="9">
    <location>
        <begin position="36"/>
        <end position="242"/>
    </location>
</feature>
<comment type="subcellular location">
    <subcellularLocation>
        <location evidence="1">Cell membrane</location>
        <topology evidence="1">Multi-pass membrane protein</topology>
    </subcellularLocation>
</comment>
<keyword evidence="5 7" id="KW-0472">Membrane</keyword>
<reference evidence="10 11" key="1">
    <citation type="submission" date="2016-06" db="EMBL/GenBank/DDBJ databases">
        <authorList>
            <person name="Kjaerup R.B."/>
            <person name="Dalgaard T.S."/>
            <person name="Juul-Madsen H.R."/>
        </authorList>
    </citation>
    <scope>NUCLEOTIDE SEQUENCE [LARGE SCALE GENOMIC DNA]</scope>
    <source>
        <strain evidence="10 11">DSM 43904</strain>
    </source>
</reference>
<evidence type="ECO:0000313" key="11">
    <source>
        <dbReference type="Proteomes" id="UP000198217"/>
    </source>
</evidence>
<dbReference type="Pfam" id="PF02687">
    <property type="entry name" value="FtsX"/>
    <property type="match status" value="1"/>
</dbReference>
<dbReference type="Proteomes" id="UP000198217">
    <property type="component" value="Chromosome I"/>
</dbReference>
<comment type="similarity">
    <text evidence="6">Belongs to the ABC-4 integral membrane protein family.</text>
</comment>
<dbReference type="EMBL" id="LT607750">
    <property type="protein sequence ID" value="SCG57753.1"/>
    <property type="molecule type" value="Genomic_DNA"/>
</dbReference>
<dbReference type="AlphaFoldDB" id="A0A1C5II41"/>
<feature type="transmembrane region" description="Helical" evidence="7">
    <location>
        <begin position="332"/>
        <end position="355"/>
    </location>
</feature>
<feature type="transmembrane region" description="Helical" evidence="7">
    <location>
        <begin position="35"/>
        <end position="55"/>
    </location>
</feature>
<evidence type="ECO:0000259" key="9">
    <source>
        <dbReference type="Pfam" id="PF12704"/>
    </source>
</evidence>
<organism evidence="10 11">
    <name type="scientific">Micromonospora echinaurantiaca</name>
    <dbReference type="NCBI Taxonomy" id="47857"/>
    <lineage>
        <taxon>Bacteria</taxon>
        <taxon>Bacillati</taxon>
        <taxon>Actinomycetota</taxon>
        <taxon>Actinomycetes</taxon>
        <taxon>Micromonosporales</taxon>
        <taxon>Micromonosporaceae</taxon>
        <taxon>Micromonospora</taxon>
    </lineage>
</organism>
<keyword evidence="3 7" id="KW-0812">Transmembrane</keyword>
<protein>
    <submittedName>
        <fullName evidence="10">Putative ABC transport system permease protein</fullName>
    </submittedName>
</protein>
<dbReference type="GO" id="GO:0005886">
    <property type="term" value="C:plasma membrane"/>
    <property type="evidence" value="ECO:0007669"/>
    <property type="project" value="UniProtKB-SubCell"/>
</dbReference>
<evidence type="ECO:0000256" key="3">
    <source>
        <dbReference type="ARBA" id="ARBA00022692"/>
    </source>
</evidence>
<accession>A0A1C5II41</accession>
<name>A0A1C5II41_9ACTN</name>
<keyword evidence="4 7" id="KW-1133">Transmembrane helix</keyword>
<evidence type="ECO:0000256" key="6">
    <source>
        <dbReference type="ARBA" id="ARBA00038076"/>
    </source>
</evidence>
<feature type="transmembrane region" description="Helical" evidence="7">
    <location>
        <begin position="367"/>
        <end position="388"/>
    </location>
</feature>
<feature type="domain" description="ABC3 transporter permease C-terminal" evidence="8">
    <location>
        <begin position="283"/>
        <end position="394"/>
    </location>
</feature>
<dbReference type="GO" id="GO:0022857">
    <property type="term" value="F:transmembrane transporter activity"/>
    <property type="evidence" value="ECO:0007669"/>
    <property type="project" value="TreeGrafter"/>
</dbReference>
<evidence type="ECO:0000256" key="4">
    <source>
        <dbReference type="ARBA" id="ARBA00022989"/>
    </source>
</evidence>
<evidence type="ECO:0000256" key="7">
    <source>
        <dbReference type="SAM" id="Phobius"/>
    </source>
</evidence>
<evidence type="ECO:0000256" key="5">
    <source>
        <dbReference type="ARBA" id="ARBA00023136"/>
    </source>
</evidence>
<feature type="transmembrane region" description="Helical" evidence="7">
    <location>
        <begin position="279"/>
        <end position="304"/>
    </location>
</feature>
<dbReference type="RefSeq" id="WP_088997780.1">
    <property type="nucleotide sequence ID" value="NZ_LT607750.1"/>
</dbReference>
<evidence type="ECO:0000259" key="8">
    <source>
        <dbReference type="Pfam" id="PF02687"/>
    </source>
</evidence>
<dbReference type="InterPro" id="IPR003838">
    <property type="entry name" value="ABC3_permease_C"/>
</dbReference>
<dbReference type="PANTHER" id="PTHR30572">
    <property type="entry name" value="MEMBRANE COMPONENT OF TRANSPORTER-RELATED"/>
    <property type="match status" value="1"/>
</dbReference>
<dbReference type="Pfam" id="PF12704">
    <property type="entry name" value="MacB_PCD"/>
    <property type="match status" value="1"/>
</dbReference>
<proteinExistence type="inferred from homology"/>